<sequence>MLGALTAVPAQAAPAAYQPPPVTFGPCTSASLVQAGAQCGFVTVPLDYANPAGQKIRIAISRVAHKTPDAQYQGIMLTNPGGPGGSGLGLSRLQSRVPNGAGNAYDWIGFDPRGVGASTPSLSCDKTYAGYNRPYYVATQDPRAESAWLTKSARYAAACAVANRPLLAHLRTTDTIADMESIRLALGAQQINFYGFSYGTYLGTVYATLHPQQTRRMVLDGVVDPSKVWEQANDDQDVAFEKSIGVFFAWVAKYDSVYHLGTTEQAVRATYDGQYQKLRTQPAGGLIGSSEWNDIFLQAGYYVYGWEDIASAFSAWVNQNDPAGLLALYPPPTDDNGYAVYLGVQCTDAPWSRYPQFRAKNTALFPQAPFETWANAWFNAPCTFWPAPAGRPTAVNGAAAPPILLVSETLDAATPFTGALAVRQSFPRSALVEGTGGTTHAGTLQGQAPCEDRIVARYLSDGTLPARSGGGGADAQCAPTPQPTPTAVNVPAPTAATAKAAASAVTAVAPQRWLGN</sequence>
<protein>
    <submittedName>
        <fullName evidence="6">Pimeloyl-ACP methyl ester carboxylesterase</fullName>
    </submittedName>
</protein>
<dbReference type="InterPro" id="IPR000073">
    <property type="entry name" value="AB_hydrolase_1"/>
</dbReference>
<dbReference type="PANTHER" id="PTHR43248">
    <property type="entry name" value="2-SUCCINYL-6-HYDROXY-2,4-CYCLOHEXADIENE-1-CARBOXYLATE SYNTHASE"/>
    <property type="match status" value="1"/>
</dbReference>
<reference evidence="6 7" key="1">
    <citation type="submission" date="2020-07" db="EMBL/GenBank/DDBJ databases">
        <title>Sequencing the genomes of 1000 actinobacteria strains.</title>
        <authorList>
            <person name="Klenk H.-P."/>
        </authorList>
    </citation>
    <scope>NUCLEOTIDE SEQUENCE [LARGE SCALE GENOMIC DNA]</scope>
    <source>
        <strain evidence="6 7">DSM 45772</strain>
    </source>
</reference>
<dbReference type="RefSeq" id="WP_179796001.1">
    <property type="nucleotide sequence ID" value="NZ_BAABHP010000027.1"/>
</dbReference>
<dbReference type="GO" id="GO:0016787">
    <property type="term" value="F:hydrolase activity"/>
    <property type="evidence" value="ECO:0007669"/>
    <property type="project" value="UniProtKB-KW"/>
</dbReference>
<dbReference type="InterPro" id="IPR013595">
    <property type="entry name" value="Pept_S33_TAP-like_C"/>
</dbReference>
<dbReference type="AlphaFoldDB" id="A0A7Y9E017"/>
<keyword evidence="3" id="KW-0378">Hydrolase</keyword>
<dbReference type="Pfam" id="PF08386">
    <property type="entry name" value="Abhydrolase_4"/>
    <property type="match status" value="1"/>
</dbReference>
<dbReference type="PANTHER" id="PTHR43248:SF29">
    <property type="entry name" value="TRIPEPTIDYL AMINOPEPTIDASE"/>
    <property type="match status" value="1"/>
</dbReference>
<feature type="domain" description="Peptidase S33 tripeptidyl aminopeptidase-like C-terminal" evidence="5">
    <location>
        <begin position="373"/>
        <end position="467"/>
    </location>
</feature>
<evidence type="ECO:0000256" key="3">
    <source>
        <dbReference type="ARBA" id="ARBA00022801"/>
    </source>
</evidence>
<keyword evidence="7" id="KW-1185">Reference proteome</keyword>
<dbReference type="InterPro" id="IPR051601">
    <property type="entry name" value="Serine_prot/Carboxylest_S33"/>
</dbReference>
<evidence type="ECO:0000256" key="1">
    <source>
        <dbReference type="ARBA" id="ARBA00010088"/>
    </source>
</evidence>
<dbReference type="Proteomes" id="UP000535890">
    <property type="component" value="Unassembled WGS sequence"/>
</dbReference>
<dbReference type="Pfam" id="PF00561">
    <property type="entry name" value="Abhydrolase_1"/>
    <property type="match status" value="1"/>
</dbReference>
<evidence type="ECO:0000313" key="7">
    <source>
        <dbReference type="Proteomes" id="UP000535890"/>
    </source>
</evidence>
<feature type="domain" description="AB hydrolase-1" evidence="4">
    <location>
        <begin position="76"/>
        <end position="255"/>
    </location>
</feature>
<keyword evidence="2" id="KW-0732">Signal</keyword>
<evidence type="ECO:0000256" key="2">
    <source>
        <dbReference type="ARBA" id="ARBA00022729"/>
    </source>
</evidence>
<evidence type="ECO:0000259" key="5">
    <source>
        <dbReference type="Pfam" id="PF08386"/>
    </source>
</evidence>
<evidence type="ECO:0000259" key="4">
    <source>
        <dbReference type="Pfam" id="PF00561"/>
    </source>
</evidence>
<accession>A0A7Y9E017</accession>
<dbReference type="EMBL" id="JACCBN010000001">
    <property type="protein sequence ID" value="NYD38577.1"/>
    <property type="molecule type" value="Genomic_DNA"/>
</dbReference>
<comment type="caution">
    <text evidence="6">The sequence shown here is derived from an EMBL/GenBank/DDBJ whole genome shotgun (WGS) entry which is preliminary data.</text>
</comment>
<name>A0A7Y9E017_9PSEU</name>
<proteinExistence type="inferred from homology"/>
<gene>
    <name evidence="6" type="ORF">BJ983_004679</name>
</gene>
<organism evidence="6 7">
    <name type="scientific">Actinomycetospora corticicola</name>
    <dbReference type="NCBI Taxonomy" id="663602"/>
    <lineage>
        <taxon>Bacteria</taxon>
        <taxon>Bacillati</taxon>
        <taxon>Actinomycetota</taxon>
        <taxon>Actinomycetes</taxon>
        <taxon>Pseudonocardiales</taxon>
        <taxon>Pseudonocardiaceae</taxon>
        <taxon>Actinomycetospora</taxon>
    </lineage>
</organism>
<dbReference type="InterPro" id="IPR029058">
    <property type="entry name" value="AB_hydrolase_fold"/>
</dbReference>
<dbReference type="SUPFAM" id="SSF53474">
    <property type="entry name" value="alpha/beta-Hydrolases"/>
    <property type="match status" value="1"/>
</dbReference>
<dbReference type="Gene3D" id="3.40.50.1820">
    <property type="entry name" value="alpha/beta hydrolase"/>
    <property type="match status" value="1"/>
</dbReference>
<evidence type="ECO:0000313" key="6">
    <source>
        <dbReference type="EMBL" id="NYD38577.1"/>
    </source>
</evidence>
<comment type="similarity">
    <text evidence="1">Belongs to the peptidase S33 family.</text>
</comment>